<dbReference type="InterPro" id="IPR055353">
    <property type="entry name" value="DUF7619"/>
</dbReference>
<keyword evidence="6" id="KW-1185">Reference proteome</keyword>
<gene>
    <name evidence="5" type="ORF">MCOR_36518</name>
</gene>
<evidence type="ECO:0000259" key="3">
    <source>
        <dbReference type="PROSITE" id="PS50024"/>
    </source>
</evidence>
<dbReference type="AlphaFoldDB" id="A0A6J8D630"/>
<dbReference type="Gene3D" id="2.60.120.260">
    <property type="entry name" value="Galactose-binding domain-like"/>
    <property type="match status" value="1"/>
</dbReference>
<keyword evidence="2" id="KW-0472">Membrane</keyword>
<keyword evidence="1" id="KW-1015">Disulfide bond</keyword>
<evidence type="ECO:0000313" key="5">
    <source>
        <dbReference type="EMBL" id="CAC5402584.1"/>
    </source>
</evidence>
<evidence type="ECO:0008006" key="7">
    <source>
        <dbReference type="Google" id="ProtNLM"/>
    </source>
</evidence>
<comment type="caution">
    <text evidence="1">Lacks conserved residue(s) required for the propagation of feature annotation.</text>
</comment>
<dbReference type="OrthoDB" id="5989046at2759"/>
<dbReference type="Proteomes" id="UP000507470">
    <property type="component" value="Unassembled WGS sequence"/>
</dbReference>
<name>A0A6J8D630_MYTCO</name>
<dbReference type="PROSITE" id="PS01186">
    <property type="entry name" value="EGF_2"/>
    <property type="match status" value="1"/>
</dbReference>
<feature type="transmembrane region" description="Helical" evidence="2">
    <location>
        <begin position="1024"/>
        <end position="1049"/>
    </location>
</feature>
<evidence type="ECO:0000256" key="1">
    <source>
        <dbReference type="PROSITE-ProRule" id="PRU00076"/>
    </source>
</evidence>
<sequence>MNDIIGPIGYGAARFIQKDSTLSITIRFENDHNASAPAQKVFVVHTFDKSIDMRTFKLGKFGFGNFNHDLKERTQFQVSVNLTEIYEGLFVRVRGGLDIMKKRVTWEFQTVETSTGLAPSDPRKGFLPPNNGTSGQGYVTFSVKPKTDVKTMARIDLKGSIYFDQNEPIDTPLIFNTIDDTPPDINCSVVQEMLSSEILAVSVSYHDIGSGYQSTDVLLISEYGYETLLTEITENVIQIPLPPGDEYQLVFSPVDFTDNRHGFENIKLKNSIHVYFPRIQGVCNDKNNCSGNGNCTSNNNCICDFGFYGDDCSKDSPPLEPPILDARDAEGFEDSDIAIYLSAKVTNVTSYDSFKIFIMNFPELSTFSSGHLVDYRWELNFSDFGNISFMPPRDVSGNFTFHVLAELVQGSRNSTRLGFISVVIKPIVDGVDLRVRVDCFSMKKSYANLHIRAPLKDADSSETLEVSVTVPENFNLSSGQEINTGTFELSSMDILNTIEVFGTNMSEIDPFNITIVSIVVENGTSLQKSYLDTVTVEKCTGKALEPPIIHAENIIGDEDSPILFYVSAEPSNKTEVQIDGIYIFLSRYPVNSSFSHGIPVGNLWKLQEAEFGQMFYIPPEDYSGTFNLHISAYILSEEENSTREASSHVQVNPVIDGMNITLSVGCYQENKPNIELNISTSLLDKDNSESATFYVTVPSGYTLIPGFNLFGNFYQVDISDINNMILKRKYVLSHITSPLEVEVTAVVKEREAKKQIKIKEKSVLHKCLGNLAISDDSVLIYVQPWVHYSMTPSGSLNPGKGSSSSTAKSAAVLTTQTATIAASTKDSMTSSGSLNTGKGIASSKTYSASVSTTPTAAIVAFTKDSVTSTGSLSHGKGIASSKTNTADVLSTHTATIVPSTKGEEKQFTERINLRLNYEVTVDLTNTSTATYKKLFHDTFTGLFEYYSHSSIKNVFINITLHSIAKGSLIAIHDVITSTESKKDIKKILDPTKQKSLINIGNTAVQVLSFSVIDSTESDSSKLSILWTAVISASSAVFGLIVIVTTIFLIRKQMTKHKPKENIEIRGESQRLMEMTPVKIHRLMDMTPVQIPRPKLINEWSSYENKAAVYT</sequence>
<dbReference type="PROSITE" id="PS50024">
    <property type="entry name" value="SEA"/>
    <property type="match status" value="1"/>
</dbReference>
<keyword evidence="1" id="KW-0245">EGF-like domain</keyword>
<evidence type="ECO:0000256" key="2">
    <source>
        <dbReference type="SAM" id="Phobius"/>
    </source>
</evidence>
<dbReference type="InterPro" id="IPR000082">
    <property type="entry name" value="SEA_dom"/>
</dbReference>
<protein>
    <recommendedName>
        <fullName evidence="7">EGF-like domain-containing protein</fullName>
    </recommendedName>
</protein>
<accession>A0A6J8D630</accession>
<organism evidence="5 6">
    <name type="scientific">Mytilus coruscus</name>
    <name type="common">Sea mussel</name>
    <dbReference type="NCBI Taxonomy" id="42192"/>
    <lineage>
        <taxon>Eukaryota</taxon>
        <taxon>Metazoa</taxon>
        <taxon>Spiralia</taxon>
        <taxon>Lophotrochozoa</taxon>
        <taxon>Mollusca</taxon>
        <taxon>Bivalvia</taxon>
        <taxon>Autobranchia</taxon>
        <taxon>Pteriomorphia</taxon>
        <taxon>Mytilida</taxon>
        <taxon>Mytiloidea</taxon>
        <taxon>Mytilidae</taxon>
        <taxon>Mytilinae</taxon>
        <taxon>Mytilus</taxon>
    </lineage>
</organism>
<keyword evidence="2" id="KW-0812">Transmembrane</keyword>
<evidence type="ECO:0000313" key="6">
    <source>
        <dbReference type="Proteomes" id="UP000507470"/>
    </source>
</evidence>
<keyword evidence="2" id="KW-1133">Transmembrane helix</keyword>
<feature type="disulfide bond" evidence="1">
    <location>
        <begin position="303"/>
        <end position="312"/>
    </location>
</feature>
<feature type="domain" description="SEA" evidence="3">
    <location>
        <begin position="901"/>
        <end position="1016"/>
    </location>
</feature>
<reference evidence="5 6" key="1">
    <citation type="submission" date="2020-06" db="EMBL/GenBank/DDBJ databases">
        <authorList>
            <person name="Li R."/>
            <person name="Bekaert M."/>
        </authorList>
    </citation>
    <scope>NUCLEOTIDE SEQUENCE [LARGE SCALE GENOMIC DNA]</scope>
    <source>
        <strain evidence="6">wild</strain>
    </source>
</reference>
<evidence type="ECO:0000259" key="4">
    <source>
        <dbReference type="PROSITE" id="PS50026"/>
    </source>
</evidence>
<dbReference type="InterPro" id="IPR000742">
    <property type="entry name" value="EGF"/>
</dbReference>
<dbReference type="EMBL" id="CACVKT020006530">
    <property type="protein sequence ID" value="CAC5402584.1"/>
    <property type="molecule type" value="Genomic_DNA"/>
</dbReference>
<dbReference type="PROSITE" id="PS50026">
    <property type="entry name" value="EGF_3"/>
    <property type="match status" value="1"/>
</dbReference>
<dbReference type="Pfam" id="PF24595">
    <property type="entry name" value="DUF7619"/>
    <property type="match status" value="1"/>
</dbReference>
<dbReference type="PROSITE" id="PS00022">
    <property type="entry name" value="EGF_1"/>
    <property type="match status" value="1"/>
</dbReference>
<proteinExistence type="predicted"/>
<feature type="domain" description="EGF-like" evidence="4">
    <location>
        <begin position="279"/>
        <end position="313"/>
    </location>
</feature>